<dbReference type="EMBL" id="BMAV01015547">
    <property type="protein sequence ID" value="GFY65559.1"/>
    <property type="molecule type" value="Genomic_DNA"/>
</dbReference>
<feature type="region of interest" description="Disordered" evidence="8">
    <location>
        <begin position="346"/>
        <end position="370"/>
    </location>
</feature>
<evidence type="ECO:0000256" key="2">
    <source>
        <dbReference type="ARBA" id="ARBA00006859"/>
    </source>
</evidence>
<dbReference type="PANTHER" id="PTHR12174">
    <property type="entry name" value="SIGNAL PEPTIDE PEPTIDASE"/>
    <property type="match status" value="1"/>
</dbReference>
<evidence type="ECO:0000256" key="9">
    <source>
        <dbReference type="SAM" id="Phobius"/>
    </source>
</evidence>
<feature type="transmembrane region" description="Helical" evidence="9">
    <location>
        <begin position="71"/>
        <end position="89"/>
    </location>
</feature>
<feature type="transmembrane region" description="Helical" evidence="9">
    <location>
        <begin position="284"/>
        <end position="307"/>
    </location>
</feature>
<evidence type="ECO:0000256" key="6">
    <source>
        <dbReference type="ARBA" id="ARBA00022989"/>
    </source>
</evidence>
<comment type="similarity">
    <text evidence="2">Belongs to the peptidase A22B family.</text>
</comment>
<feature type="transmembrane region" description="Helical" evidence="9">
    <location>
        <begin position="200"/>
        <end position="220"/>
    </location>
</feature>
<keyword evidence="6 9" id="KW-1133">Transmembrane helix</keyword>
<feature type="transmembrane region" description="Helical" evidence="9">
    <location>
        <begin position="313"/>
        <end position="331"/>
    </location>
</feature>
<dbReference type="AlphaFoldDB" id="A0A8X6Y628"/>
<evidence type="ECO:0000256" key="7">
    <source>
        <dbReference type="ARBA" id="ARBA00023136"/>
    </source>
</evidence>
<dbReference type="GO" id="GO:0033619">
    <property type="term" value="P:membrane protein proteolysis"/>
    <property type="evidence" value="ECO:0007669"/>
    <property type="project" value="TreeGrafter"/>
</dbReference>
<dbReference type="InterPro" id="IPR006639">
    <property type="entry name" value="Preselin/SPP"/>
</dbReference>
<feature type="compositionally biased region" description="Basic and acidic residues" evidence="8">
    <location>
        <begin position="351"/>
        <end position="370"/>
    </location>
</feature>
<feature type="transmembrane region" description="Helical" evidence="9">
    <location>
        <begin position="148"/>
        <end position="171"/>
    </location>
</feature>
<gene>
    <name evidence="10" type="primary">HM13</name>
    <name evidence="10" type="ORF">TNIN_298441</name>
</gene>
<organism evidence="10 11">
    <name type="scientific">Trichonephila inaurata madagascariensis</name>
    <dbReference type="NCBI Taxonomy" id="2747483"/>
    <lineage>
        <taxon>Eukaryota</taxon>
        <taxon>Metazoa</taxon>
        <taxon>Ecdysozoa</taxon>
        <taxon>Arthropoda</taxon>
        <taxon>Chelicerata</taxon>
        <taxon>Arachnida</taxon>
        <taxon>Araneae</taxon>
        <taxon>Araneomorphae</taxon>
        <taxon>Entelegynae</taxon>
        <taxon>Araneoidea</taxon>
        <taxon>Nephilidae</taxon>
        <taxon>Trichonephila</taxon>
        <taxon>Trichonephila inaurata</taxon>
    </lineage>
</organism>
<dbReference type="PANTHER" id="PTHR12174:SF23">
    <property type="entry name" value="MINOR HISTOCOMPATIBILITY ANTIGEN H13"/>
    <property type="match status" value="1"/>
</dbReference>
<proteinExistence type="inferred from homology"/>
<evidence type="ECO:0000256" key="8">
    <source>
        <dbReference type="SAM" id="MobiDB-lite"/>
    </source>
</evidence>
<feature type="transmembrane region" description="Helical" evidence="9">
    <location>
        <begin position="28"/>
        <end position="50"/>
    </location>
</feature>
<feature type="transmembrane region" description="Helical" evidence="9">
    <location>
        <begin position="253"/>
        <end position="272"/>
    </location>
</feature>
<evidence type="ECO:0000313" key="11">
    <source>
        <dbReference type="Proteomes" id="UP000886998"/>
    </source>
</evidence>
<comment type="subcellular location">
    <subcellularLocation>
        <location evidence="1">Endoplasmic reticulum membrane</location>
        <topology evidence="1">Multi-pass membrane protein</topology>
    </subcellularLocation>
</comment>
<comment type="caution">
    <text evidence="10">The sequence shown here is derived from an EMBL/GenBank/DDBJ whole genome shotgun (WGS) entry which is preliminary data.</text>
</comment>
<dbReference type="OrthoDB" id="29661at2759"/>
<dbReference type="SMART" id="SM00730">
    <property type="entry name" value="PSN"/>
    <property type="match status" value="1"/>
</dbReference>
<dbReference type="GO" id="GO:0006465">
    <property type="term" value="P:signal peptide processing"/>
    <property type="evidence" value="ECO:0007669"/>
    <property type="project" value="TreeGrafter"/>
</dbReference>
<name>A0A8X6Y628_9ARAC</name>
<dbReference type="GO" id="GO:0098554">
    <property type="term" value="C:cytoplasmic side of endoplasmic reticulum membrane"/>
    <property type="evidence" value="ECO:0007669"/>
    <property type="project" value="TreeGrafter"/>
</dbReference>
<evidence type="ECO:0000256" key="5">
    <source>
        <dbReference type="ARBA" id="ARBA00022824"/>
    </source>
</evidence>
<evidence type="ECO:0000256" key="4">
    <source>
        <dbReference type="ARBA" id="ARBA00022801"/>
    </source>
</evidence>
<dbReference type="GO" id="GO:0098553">
    <property type="term" value="C:lumenal side of endoplasmic reticulum membrane"/>
    <property type="evidence" value="ECO:0007669"/>
    <property type="project" value="TreeGrafter"/>
</dbReference>
<protein>
    <submittedName>
        <fullName evidence="10">Minor histocompatibility antigen H13</fullName>
    </submittedName>
</protein>
<dbReference type="InterPro" id="IPR007369">
    <property type="entry name" value="Peptidase_A22B_SPP"/>
</dbReference>
<evidence type="ECO:0000256" key="3">
    <source>
        <dbReference type="ARBA" id="ARBA00022692"/>
    </source>
</evidence>
<dbReference type="Pfam" id="PF04258">
    <property type="entry name" value="Peptidase_A22B"/>
    <property type="match status" value="1"/>
</dbReference>
<dbReference type="Proteomes" id="UP000886998">
    <property type="component" value="Unassembled WGS sequence"/>
</dbReference>
<dbReference type="GO" id="GO:0042500">
    <property type="term" value="F:aspartic endopeptidase activity, intramembrane cleaving"/>
    <property type="evidence" value="ECO:0007669"/>
    <property type="project" value="InterPro"/>
</dbReference>
<evidence type="ECO:0000256" key="1">
    <source>
        <dbReference type="ARBA" id="ARBA00004477"/>
    </source>
</evidence>
<sequence>MADFINETVQEAAKNATEKPKASTEGMLIAYSSLVIMALLPIFFGSFRSVKFLKKQKDSGEKPETMSKKDAAMFPLIASCALLGLYIFFKVFSKEYINLLVTLYFFGLGVLALTHILSPFVSKFIPESYQAQHHLVYTRGSGDEKEELLNFSFITGDLVALGLCALVGGVYLWNKHWVVNNIFGLAFALNGVEFLHLNNIIIGCTLLGGLFIYDIFWVFATDVMVTVAKSFEAPIKLVFPQDILENWLGSNNFAMLGLGDVVIPGIFIALLLRFDESLKRGQKLYFYSSFFAYFLGLVFTIFIMSYFKHAQPALLYLVPACIGIPGLLAFIKGDIKALLAYADHPEEDETATEKTTEESKNSEQEVKKDK</sequence>
<reference evidence="10" key="1">
    <citation type="submission" date="2020-08" db="EMBL/GenBank/DDBJ databases">
        <title>Multicomponent nature underlies the extraordinary mechanical properties of spider dragline silk.</title>
        <authorList>
            <person name="Kono N."/>
            <person name="Nakamura H."/>
            <person name="Mori M."/>
            <person name="Yoshida Y."/>
            <person name="Ohtoshi R."/>
            <person name="Malay A.D."/>
            <person name="Moran D.A.P."/>
            <person name="Tomita M."/>
            <person name="Numata K."/>
            <person name="Arakawa K."/>
        </authorList>
    </citation>
    <scope>NUCLEOTIDE SEQUENCE</scope>
</reference>
<evidence type="ECO:0000313" key="10">
    <source>
        <dbReference type="EMBL" id="GFY65559.1"/>
    </source>
</evidence>
<keyword evidence="5" id="KW-0256">Endoplasmic reticulum</keyword>
<accession>A0A8X6Y628</accession>
<feature type="transmembrane region" description="Helical" evidence="9">
    <location>
        <begin position="101"/>
        <end position="121"/>
    </location>
</feature>
<keyword evidence="7 9" id="KW-0472">Membrane</keyword>
<keyword evidence="3 9" id="KW-0812">Transmembrane</keyword>
<keyword evidence="11" id="KW-1185">Reference proteome</keyword>
<keyword evidence="4" id="KW-0378">Hydrolase</keyword>